<evidence type="ECO:0000313" key="8">
    <source>
        <dbReference type="EMBL" id="SLM98821.1"/>
    </source>
</evidence>
<evidence type="ECO:0000256" key="2">
    <source>
        <dbReference type="ARBA" id="ARBA00022980"/>
    </source>
</evidence>
<feature type="region of interest" description="Disordered" evidence="6">
    <location>
        <begin position="86"/>
        <end position="123"/>
    </location>
</feature>
<comment type="subunit">
    <text evidence="5">Part of the 50S ribosomal subunit.</text>
</comment>
<keyword evidence="2 5" id="KW-0689">Ribosomal protein</keyword>
<dbReference type="SUPFAM" id="SSF50104">
    <property type="entry name" value="Translation proteins SH3-like domain"/>
    <property type="match status" value="1"/>
</dbReference>
<feature type="region of interest" description="Disordered" evidence="6">
    <location>
        <begin position="50"/>
        <end position="71"/>
    </location>
</feature>
<proteinExistence type="inferred from homology"/>
<dbReference type="GO" id="GO:0005840">
    <property type="term" value="C:ribosome"/>
    <property type="evidence" value="ECO:0007669"/>
    <property type="project" value="UniProtKB-KW"/>
</dbReference>
<dbReference type="GO" id="GO:0019843">
    <property type="term" value="F:rRNA binding"/>
    <property type="evidence" value="ECO:0007669"/>
    <property type="project" value="UniProtKB-UniRule"/>
</dbReference>
<keyword evidence="9" id="KW-1185">Reference proteome</keyword>
<dbReference type="EMBL" id="FWFF01000017">
    <property type="protein sequence ID" value="SLM98821.1"/>
    <property type="molecule type" value="Genomic_DNA"/>
</dbReference>
<dbReference type="InterPro" id="IPR057264">
    <property type="entry name" value="Ribosomal_uL24_C"/>
</dbReference>
<keyword evidence="5" id="KW-0694">RNA-binding</keyword>
<keyword evidence="3 5" id="KW-0687">Ribonucleoprotein</keyword>
<dbReference type="CDD" id="cd06089">
    <property type="entry name" value="KOW_RPL26"/>
    <property type="match status" value="1"/>
</dbReference>
<evidence type="ECO:0000256" key="3">
    <source>
        <dbReference type="ARBA" id="ARBA00023274"/>
    </source>
</evidence>
<dbReference type="InterPro" id="IPR005824">
    <property type="entry name" value="KOW"/>
</dbReference>
<evidence type="ECO:0000256" key="1">
    <source>
        <dbReference type="ARBA" id="ARBA00010618"/>
    </source>
</evidence>
<dbReference type="Gene3D" id="2.30.30.30">
    <property type="match status" value="1"/>
</dbReference>
<comment type="similarity">
    <text evidence="1 5">Belongs to the universal ribosomal protein uL24 family.</text>
</comment>
<dbReference type="PANTHER" id="PTHR12903">
    <property type="entry name" value="MITOCHONDRIAL RIBOSOMAL PROTEIN L24"/>
    <property type="match status" value="1"/>
</dbReference>
<gene>
    <name evidence="5" type="primary">rplX</name>
    <name evidence="8" type="ORF">FM105_09660</name>
</gene>
<dbReference type="GO" id="GO:0003735">
    <property type="term" value="F:structural constituent of ribosome"/>
    <property type="evidence" value="ECO:0007669"/>
    <property type="project" value="InterPro"/>
</dbReference>
<dbReference type="AlphaFoldDB" id="A0A1X6XHR2"/>
<evidence type="ECO:0000256" key="6">
    <source>
        <dbReference type="SAM" id="MobiDB-lite"/>
    </source>
</evidence>
<dbReference type="InterPro" id="IPR014722">
    <property type="entry name" value="Rib_uL2_dom2"/>
</dbReference>
<feature type="compositionally biased region" description="Basic and acidic residues" evidence="6">
    <location>
        <begin position="86"/>
        <end position="108"/>
    </location>
</feature>
<evidence type="ECO:0000256" key="5">
    <source>
        <dbReference type="HAMAP-Rule" id="MF_01326"/>
    </source>
</evidence>
<name>A0A1X6XHR2_9MICO</name>
<sequence length="123" mass="13743">MIMAKFKIKKGDLVQVIAGARQERGGDRGKQGKVLEVYPERNRVLVEGVNRVSKHRKPTQTASGSTAGGIEIHEAPVHISNVMLVDPKDNKPTRVGYREETVERDGRSRTVRVRVSRRTGEDI</sequence>
<dbReference type="InterPro" id="IPR041988">
    <property type="entry name" value="Ribosomal_uL24_KOW"/>
</dbReference>
<organism evidence="8 9">
    <name type="scientific">Brevibacterium yomogidense</name>
    <dbReference type="NCBI Taxonomy" id="946573"/>
    <lineage>
        <taxon>Bacteria</taxon>
        <taxon>Bacillati</taxon>
        <taxon>Actinomycetota</taxon>
        <taxon>Actinomycetes</taxon>
        <taxon>Micrococcales</taxon>
        <taxon>Brevibacteriaceae</taxon>
        <taxon>Brevibacterium</taxon>
    </lineage>
</organism>
<evidence type="ECO:0000256" key="4">
    <source>
        <dbReference type="ARBA" id="ARBA00035206"/>
    </source>
</evidence>
<comment type="function">
    <text evidence="5">One of two assembly initiator proteins, it binds directly to the 5'-end of the 23S rRNA, where it nucleates assembly of the 50S subunit.</text>
</comment>
<dbReference type="SMART" id="SM00739">
    <property type="entry name" value="KOW"/>
    <property type="match status" value="1"/>
</dbReference>
<dbReference type="InterPro" id="IPR008991">
    <property type="entry name" value="Translation_prot_SH3-like_sf"/>
</dbReference>
<dbReference type="GO" id="GO:1990904">
    <property type="term" value="C:ribonucleoprotein complex"/>
    <property type="evidence" value="ECO:0007669"/>
    <property type="project" value="UniProtKB-KW"/>
</dbReference>
<accession>A0A1X6XHR2</accession>
<comment type="function">
    <text evidence="5">One of the proteins that surrounds the polypeptide exit tunnel on the outside of the subunit.</text>
</comment>
<dbReference type="GO" id="GO:0006412">
    <property type="term" value="P:translation"/>
    <property type="evidence" value="ECO:0007669"/>
    <property type="project" value="UniProtKB-UniRule"/>
</dbReference>
<dbReference type="HAMAP" id="MF_01326_B">
    <property type="entry name" value="Ribosomal_uL24_B"/>
    <property type="match status" value="1"/>
</dbReference>
<dbReference type="Pfam" id="PF00467">
    <property type="entry name" value="KOW"/>
    <property type="match status" value="1"/>
</dbReference>
<dbReference type="NCBIfam" id="TIGR01079">
    <property type="entry name" value="rplX_bact"/>
    <property type="match status" value="1"/>
</dbReference>
<dbReference type="Pfam" id="PF17136">
    <property type="entry name" value="ribosomal_L24"/>
    <property type="match status" value="1"/>
</dbReference>
<evidence type="ECO:0000259" key="7">
    <source>
        <dbReference type="SMART" id="SM00739"/>
    </source>
</evidence>
<keyword evidence="5" id="KW-0699">rRNA-binding</keyword>
<feature type="domain" description="KOW" evidence="7">
    <location>
        <begin position="7"/>
        <end position="40"/>
    </location>
</feature>
<protein>
    <recommendedName>
        <fullName evidence="4 5">Large ribosomal subunit protein uL24</fullName>
    </recommendedName>
</protein>
<dbReference type="Proteomes" id="UP000196581">
    <property type="component" value="Unassembled WGS sequence"/>
</dbReference>
<reference evidence="9" key="1">
    <citation type="submission" date="2017-02" db="EMBL/GenBank/DDBJ databases">
        <authorList>
            <person name="Dridi B."/>
        </authorList>
    </citation>
    <scope>NUCLEOTIDE SEQUENCE [LARGE SCALE GENOMIC DNA]</scope>
    <source>
        <strain evidence="9">B Co 03.10</strain>
    </source>
</reference>
<dbReference type="InterPro" id="IPR003256">
    <property type="entry name" value="Ribosomal_uL24"/>
</dbReference>
<evidence type="ECO:0000313" key="9">
    <source>
        <dbReference type="Proteomes" id="UP000196581"/>
    </source>
</evidence>